<dbReference type="GO" id="GO:2001289">
    <property type="term" value="P:lipid X metabolic process"/>
    <property type="evidence" value="ECO:0000318"/>
    <property type="project" value="GO_Central"/>
</dbReference>
<dbReference type="InterPro" id="IPR018357">
    <property type="entry name" value="Hexapep_transf_CS"/>
</dbReference>
<evidence type="ECO:0000256" key="3">
    <source>
        <dbReference type="ARBA" id="ARBA00022679"/>
    </source>
</evidence>
<dbReference type="EMBL" id="CM002927">
    <property type="protein sequence ID" value="KGN49137.1"/>
    <property type="molecule type" value="Genomic_DNA"/>
</dbReference>
<keyword evidence="2" id="KW-0441">Lipid A biosynthesis</keyword>
<organism evidence="7 8">
    <name type="scientific">Cucumis sativus</name>
    <name type="common">Cucumber</name>
    <dbReference type="NCBI Taxonomy" id="3659"/>
    <lineage>
        <taxon>Eukaryota</taxon>
        <taxon>Viridiplantae</taxon>
        <taxon>Streptophyta</taxon>
        <taxon>Embryophyta</taxon>
        <taxon>Tracheophyta</taxon>
        <taxon>Spermatophyta</taxon>
        <taxon>Magnoliopsida</taxon>
        <taxon>eudicotyledons</taxon>
        <taxon>Gunneridae</taxon>
        <taxon>Pentapetalae</taxon>
        <taxon>rosids</taxon>
        <taxon>fabids</taxon>
        <taxon>Cucurbitales</taxon>
        <taxon>Cucurbitaceae</taxon>
        <taxon>Benincaseae</taxon>
        <taxon>Cucumis</taxon>
    </lineage>
</organism>
<evidence type="ECO:0000256" key="1">
    <source>
        <dbReference type="ARBA" id="ARBA00022516"/>
    </source>
</evidence>
<dbReference type="eggNOG" id="ENOG502QV70">
    <property type="taxonomic scope" value="Eukaryota"/>
</dbReference>
<dbReference type="GO" id="GO:0009245">
    <property type="term" value="P:lipid A biosynthetic process"/>
    <property type="evidence" value="ECO:0007669"/>
    <property type="project" value="UniProtKB-KW"/>
</dbReference>
<sequence>MEILVRRLASSFSTSLARSTSNFPTRFPSHIGSLCSFSHSSVTTEGDAAVNCLGFRTWHNGGGTFHHSASIDPTAVVEIGAVVHSNSVVGPSVHIGSGSVIGHAVTIGQSTKIGFNVALSNCNVGDFCVIHNGVCVGQDGFGFFVDEQGTMKKKPQMLNVKIGMNVEIGSNTCIDRGSWRDTIIGNNTKIDNLVQIGHNVIIGDCCLLCGQVGIAGSVTIGDYVTLGGRVAIRDHVSVGSNVRLAALSCVTKDIKEPGDYGGFPAVRIIYGYRFLHGEDKSLSSLRHQGRNEIRKFQAPLICYGPTSYEFGHSGHARVEQLVDFGFLISFMGCWWIFYLIHGQLFKDGQKKKQKQKVIK</sequence>
<keyword evidence="6" id="KW-0472">Membrane</keyword>
<keyword evidence="4" id="KW-0443">Lipid metabolism</keyword>
<dbReference type="Gene3D" id="2.160.10.10">
    <property type="entry name" value="Hexapeptide repeat proteins"/>
    <property type="match status" value="1"/>
</dbReference>
<dbReference type="PANTHER" id="PTHR43378">
    <property type="entry name" value="UDP-3-O-ACYLGLUCOSAMINE N-ACYLTRANSFERASE"/>
    <property type="match status" value="1"/>
</dbReference>
<dbReference type="GO" id="GO:0016020">
    <property type="term" value="C:membrane"/>
    <property type="evidence" value="ECO:0007669"/>
    <property type="project" value="GOC"/>
</dbReference>
<feature type="transmembrane region" description="Helical" evidence="6">
    <location>
        <begin position="324"/>
        <end position="345"/>
    </location>
</feature>
<accession>A0A0A0KL94</accession>
<evidence type="ECO:0000256" key="5">
    <source>
        <dbReference type="ARBA" id="ARBA00023315"/>
    </source>
</evidence>
<gene>
    <name evidence="7" type="ORF">Csa_6G515460</name>
</gene>
<dbReference type="Gramene" id="KGN49137">
    <property type="protein sequence ID" value="KGN49137"/>
    <property type="gene ID" value="Csa_6G515460"/>
</dbReference>
<keyword evidence="3" id="KW-0808">Transferase</keyword>
<evidence type="ECO:0000313" key="8">
    <source>
        <dbReference type="Proteomes" id="UP000029981"/>
    </source>
</evidence>
<dbReference type="GO" id="GO:0103118">
    <property type="term" value="F:UDP-3-O-[(3R)-3-hydroxyacyl]-glucosamine N-acyltransferase activity"/>
    <property type="evidence" value="ECO:0000318"/>
    <property type="project" value="GO_Central"/>
</dbReference>
<dbReference type="CDD" id="cd03352">
    <property type="entry name" value="LbH_LpxD"/>
    <property type="match status" value="1"/>
</dbReference>
<dbReference type="Proteomes" id="UP000029981">
    <property type="component" value="Chromosome 6"/>
</dbReference>
<reference evidence="7 8" key="4">
    <citation type="journal article" date="2011" name="BMC Genomics">
        <title>RNA-Seq improves annotation of protein-coding genes in the cucumber genome.</title>
        <authorList>
            <person name="Li Z."/>
            <person name="Zhang Z."/>
            <person name="Yan P."/>
            <person name="Huang S."/>
            <person name="Fei Z."/>
            <person name="Lin K."/>
        </authorList>
    </citation>
    <scope>NUCLEOTIDE SEQUENCE [LARGE SCALE GENOMIC DNA]</scope>
    <source>
        <strain evidence="8">cv. 9930</strain>
    </source>
</reference>
<reference evidence="7 8" key="3">
    <citation type="journal article" date="2010" name="BMC Genomics">
        <title>Transcriptome sequencing and comparative analysis of cucumber flowers with different sex types.</title>
        <authorList>
            <person name="Guo S."/>
            <person name="Zheng Y."/>
            <person name="Joung J.G."/>
            <person name="Liu S."/>
            <person name="Zhang Z."/>
            <person name="Crasta O.R."/>
            <person name="Sobral B.W."/>
            <person name="Xu Y."/>
            <person name="Huang S."/>
            <person name="Fei Z."/>
        </authorList>
    </citation>
    <scope>NUCLEOTIDE SEQUENCE [LARGE SCALE GENOMIC DNA]</scope>
    <source>
        <strain evidence="8">cv. 9930</strain>
    </source>
</reference>
<reference evidence="7 8" key="2">
    <citation type="journal article" date="2009" name="PLoS ONE">
        <title>An integrated genetic and cytogenetic map of the cucumber genome.</title>
        <authorList>
            <person name="Ren Y."/>
            <person name="Zhang Z."/>
            <person name="Liu J."/>
            <person name="Staub J.E."/>
            <person name="Han Y."/>
            <person name="Cheng Z."/>
            <person name="Li X."/>
            <person name="Lu J."/>
            <person name="Miao H."/>
            <person name="Kang H."/>
            <person name="Xie B."/>
            <person name="Gu X."/>
            <person name="Wang X."/>
            <person name="Du Y."/>
            <person name="Jin W."/>
            <person name="Huang S."/>
        </authorList>
    </citation>
    <scope>NUCLEOTIDE SEQUENCE [LARGE SCALE GENOMIC DNA]</scope>
    <source>
        <strain evidence="8">cv. 9930</strain>
    </source>
</reference>
<dbReference type="NCBIfam" id="NF002060">
    <property type="entry name" value="PRK00892.1"/>
    <property type="match status" value="1"/>
</dbReference>
<dbReference type="InterPro" id="IPR007691">
    <property type="entry name" value="LpxD"/>
</dbReference>
<dbReference type="STRING" id="3659.A0A0A0KL94"/>
<keyword evidence="6" id="KW-1133">Transmembrane helix</keyword>
<keyword evidence="6" id="KW-0812">Transmembrane</keyword>
<dbReference type="Pfam" id="PF00132">
    <property type="entry name" value="Hexapep"/>
    <property type="match status" value="1"/>
</dbReference>
<proteinExistence type="predicted"/>
<dbReference type="GO" id="GO:0016410">
    <property type="term" value="F:N-acyltransferase activity"/>
    <property type="evidence" value="ECO:0007669"/>
    <property type="project" value="InterPro"/>
</dbReference>
<reference evidence="7 8" key="1">
    <citation type="journal article" date="2009" name="Nat. Genet.">
        <title>The genome of the cucumber, Cucumis sativus L.</title>
        <authorList>
            <person name="Huang S."/>
            <person name="Li R."/>
            <person name="Zhang Z."/>
            <person name="Li L."/>
            <person name="Gu X."/>
            <person name="Fan W."/>
            <person name="Lucas W.J."/>
            <person name="Wang X."/>
            <person name="Xie B."/>
            <person name="Ni P."/>
            <person name="Ren Y."/>
            <person name="Zhu H."/>
            <person name="Li J."/>
            <person name="Lin K."/>
            <person name="Jin W."/>
            <person name="Fei Z."/>
            <person name="Li G."/>
            <person name="Staub J."/>
            <person name="Kilian A."/>
            <person name="van der Vossen E.A."/>
            <person name="Wu Y."/>
            <person name="Guo J."/>
            <person name="He J."/>
            <person name="Jia Z."/>
            <person name="Ren Y."/>
            <person name="Tian G."/>
            <person name="Lu Y."/>
            <person name="Ruan J."/>
            <person name="Qian W."/>
            <person name="Wang M."/>
            <person name="Huang Q."/>
            <person name="Li B."/>
            <person name="Xuan Z."/>
            <person name="Cao J."/>
            <person name="Asan"/>
            <person name="Wu Z."/>
            <person name="Zhang J."/>
            <person name="Cai Q."/>
            <person name="Bai Y."/>
            <person name="Zhao B."/>
            <person name="Han Y."/>
            <person name="Li Y."/>
            <person name="Li X."/>
            <person name="Wang S."/>
            <person name="Shi Q."/>
            <person name="Liu S."/>
            <person name="Cho W.K."/>
            <person name="Kim J.Y."/>
            <person name="Xu Y."/>
            <person name="Heller-Uszynska K."/>
            <person name="Miao H."/>
            <person name="Cheng Z."/>
            <person name="Zhang S."/>
            <person name="Wu J."/>
            <person name="Yang Y."/>
            <person name="Kang H."/>
            <person name="Li M."/>
            <person name="Liang H."/>
            <person name="Ren X."/>
            <person name="Shi Z."/>
            <person name="Wen M."/>
            <person name="Jian M."/>
            <person name="Yang H."/>
            <person name="Zhang G."/>
            <person name="Yang Z."/>
            <person name="Chen R."/>
            <person name="Liu S."/>
            <person name="Li J."/>
            <person name="Ma L."/>
            <person name="Liu H."/>
            <person name="Zhou Y."/>
            <person name="Zhao J."/>
            <person name="Fang X."/>
            <person name="Li G."/>
            <person name="Fang L."/>
            <person name="Li Y."/>
            <person name="Liu D."/>
            <person name="Zheng H."/>
            <person name="Zhang Y."/>
            <person name="Qin N."/>
            <person name="Li Z."/>
            <person name="Yang G."/>
            <person name="Yang S."/>
            <person name="Bolund L."/>
            <person name="Kristiansen K."/>
            <person name="Zheng H."/>
            <person name="Li S."/>
            <person name="Zhang X."/>
            <person name="Yang H."/>
            <person name="Wang J."/>
            <person name="Sun R."/>
            <person name="Zhang B."/>
            <person name="Jiang S."/>
            <person name="Wang J."/>
            <person name="Du Y."/>
            <person name="Li S."/>
        </authorList>
    </citation>
    <scope>NUCLEOTIDE SEQUENCE [LARGE SCALE GENOMIC DNA]</scope>
    <source>
        <strain evidence="8">cv. 9930</strain>
    </source>
</reference>
<dbReference type="AlphaFoldDB" id="A0A0A0KL94"/>
<dbReference type="SUPFAM" id="SSF51161">
    <property type="entry name" value="Trimeric LpxA-like enzymes"/>
    <property type="match status" value="1"/>
</dbReference>
<dbReference type="InterPro" id="IPR011004">
    <property type="entry name" value="Trimer_LpxA-like_sf"/>
</dbReference>
<dbReference type="PANTHER" id="PTHR43378:SF2">
    <property type="entry name" value="UDP-3-O-ACYLGLUCOSAMINE N-ACYLTRANSFERASE 1, MITOCHONDRIAL-RELATED"/>
    <property type="match status" value="1"/>
</dbReference>
<evidence type="ECO:0000256" key="6">
    <source>
        <dbReference type="SAM" id="Phobius"/>
    </source>
</evidence>
<dbReference type="GO" id="GO:0005739">
    <property type="term" value="C:mitochondrion"/>
    <property type="evidence" value="ECO:0000318"/>
    <property type="project" value="GO_Central"/>
</dbReference>
<evidence type="ECO:0000256" key="4">
    <source>
        <dbReference type="ARBA" id="ARBA00023098"/>
    </source>
</evidence>
<keyword evidence="5" id="KW-0012">Acyltransferase</keyword>
<evidence type="ECO:0000313" key="7">
    <source>
        <dbReference type="EMBL" id="KGN49137.1"/>
    </source>
</evidence>
<keyword evidence="1" id="KW-0444">Lipid biosynthesis</keyword>
<dbReference type="PROSITE" id="PS00101">
    <property type="entry name" value="HEXAPEP_TRANSFERASES"/>
    <property type="match status" value="1"/>
</dbReference>
<evidence type="ECO:0000256" key="2">
    <source>
        <dbReference type="ARBA" id="ARBA00022556"/>
    </source>
</evidence>
<name>A0A0A0KL94_CUCSA</name>
<dbReference type="InterPro" id="IPR001451">
    <property type="entry name" value="Hexapep"/>
</dbReference>
<protein>
    <submittedName>
        <fullName evidence="7">Uncharacterized protein</fullName>
    </submittedName>
</protein>
<keyword evidence="8" id="KW-1185">Reference proteome</keyword>